<dbReference type="PANTHER" id="PTHR46993:SF6">
    <property type="entry name" value="MYB TRANSCRIPTION FACTOR"/>
    <property type="match status" value="1"/>
</dbReference>
<dbReference type="EMBL" id="JABTTQ020000012">
    <property type="protein sequence ID" value="KAK6145209.1"/>
    <property type="molecule type" value="Genomic_DNA"/>
</dbReference>
<evidence type="ECO:0000313" key="1">
    <source>
        <dbReference type="EMBL" id="KAK6145209.1"/>
    </source>
</evidence>
<protein>
    <submittedName>
        <fullName evidence="1">Uncharacterized protein</fullName>
    </submittedName>
</protein>
<keyword evidence="2" id="KW-1185">Reference proteome</keyword>
<gene>
    <name evidence="1" type="ORF">DH2020_022029</name>
</gene>
<dbReference type="CDD" id="cd11660">
    <property type="entry name" value="SANT_TRF"/>
    <property type="match status" value="1"/>
</dbReference>
<dbReference type="SUPFAM" id="SSF46689">
    <property type="entry name" value="Homeodomain-like"/>
    <property type="match status" value="1"/>
</dbReference>
<accession>A0ABR0WDQ3</accession>
<reference evidence="1 2" key="1">
    <citation type="journal article" date="2021" name="Comput. Struct. Biotechnol. J.">
        <title>De novo genome assembly of the potent medicinal plant Rehmannia glutinosa using nanopore technology.</title>
        <authorList>
            <person name="Ma L."/>
            <person name="Dong C."/>
            <person name="Song C."/>
            <person name="Wang X."/>
            <person name="Zheng X."/>
            <person name="Niu Y."/>
            <person name="Chen S."/>
            <person name="Feng W."/>
        </authorList>
    </citation>
    <scope>NUCLEOTIDE SEQUENCE [LARGE SCALE GENOMIC DNA]</scope>
    <source>
        <strain evidence="1">DH-2019</strain>
    </source>
</reference>
<sequence length="611" mass="69277">MSYLKQIDRDPPRDQISVLVLHRLEQNYSHSRDVLILRASGMDIDPDIANWVLEFLLRQPLEDQTLNSLLRALPLPNDNAHLQKSLLLRKLQSEVSRNSISESILELLEQLEEIEFQQGSETVSDAMRRAYCAVAVECTVRLLVTGDDGDNSSKFKFFEAVKRVWRSRVGRMEKTVENGGLGSEELRVWKDEIEAAVWEDSVCESIVKKSDGVNAVEAVKTYLREEREKMGPSFLELVAARVKNDEVLQGILGVESGDRVAGKEAPSCRVGRVDVSNFSNEMPKKKIKLRDKLVGLRRSRGLASGNSRGAQIVDSDEMTTGPSYRNYKIPSSAEVNRVREALDASSSELHAVVKDPLPDALKLAEAISDMASKNKRQDSVEENHVEPNLFIVDDAGVVQDTCRNMSNEPRPSLMERNSSAHTYEWDESIDGSQEDRTCRGRLLLPSPRMINVAPLDRYEIQNLKKRRKGRKWSLVEEDTLRTGVQKYGKGNWKVILTAYHDVFEDRTEVNRRISVAVALVKGSTQNACWKVNHHTGMQTDFGNVGGTIFLFFTRFIMVCTYIPFYSQFHYSSIQAARPSFVIALTEALDFCGDDLVLKALWEQWDSEHYWV</sequence>
<dbReference type="Gene3D" id="1.10.10.60">
    <property type="entry name" value="Homeodomain-like"/>
    <property type="match status" value="1"/>
</dbReference>
<comment type="caution">
    <text evidence="1">The sequence shown here is derived from an EMBL/GenBank/DDBJ whole genome shotgun (WGS) entry which is preliminary data.</text>
</comment>
<dbReference type="InterPro" id="IPR009057">
    <property type="entry name" value="Homeodomain-like_sf"/>
</dbReference>
<dbReference type="Proteomes" id="UP001318860">
    <property type="component" value="Unassembled WGS sequence"/>
</dbReference>
<proteinExistence type="predicted"/>
<name>A0ABR0WDQ3_REHGL</name>
<organism evidence="1 2">
    <name type="scientific">Rehmannia glutinosa</name>
    <name type="common">Chinese foxglove</name>
    <dbReference type="NCBI Taxonomy" id="99300"/>
    <lineage>
        <taxon>Eukaryota</taxon>
        <taxon>Viridiplantae</taxon>
        <taxon>Streptophyta</taxon>
        <taxon>Embryophyta</taxon>
        <taxon>Tracheophyta</taxon>
        <taxon>Spermatophyta</taxon>
        <taxon>Magnoliopsida</taxon>
        <taxon>eudicotyledons</taxon>
        <taxon>Gunneridae</taxon>
        <taxon>Pentapetalae</taxon>
        <taxon>asterids</taxon>
        <taxon>lamiids</taxon>
        <taxon>Lamiales</taxon>
        <taxon>Orobanchaceae</taxon>
        <taxon>Rehmannieae</taxon>
        <taxon>Rehmannia</taxon>
    </lineage>
</organism>
<evidence type="ECO:0000313" key="2">
    <source>
        <dbReference type="Proteomes" id="UP001318860"/>
    </source>
</evidence>
<dbReference type="PANTHER" id="PTHR46993">
    <property type="entry name" value="MYB TRANSCRIPTION FACTOR"/>
    <property type="match status" value="1"/>
</dbReference>